<name>A0AAD5UV94_9APHY</name>
<dbReference type="InterPro" id="IPR003347">
    <property type="entry name" value="JmjC_dom"/>
</dbReference>
<evidence type="ECO:0000259" key="2">
    <source>
        <dbReference type="PROSITE" id="PS51184"/>
    </source>
</evidence>
<feature type="domain" description="JmjC" evidence="2">
    <location>
        <begin position="128"/>
        <end position="302"/>
    </location>
</feature>
<sequence>MHRTTGCARIEQVPSYDEFLMRYLMPNVPVIIGRALVEHWPAFTLWKKCPKSGTNPSALGETSTSDIDWEYMSERFGSFTVSVADCSQVDDLGNQDREERPFSTVVSAWTSGDGPSLYVKDWHLARLVEHGHSGSFYTTPDLFRDDWMNAYYTSCTDDDFRFVYAGAKGTFTPLHRDVYTSYSWSTNVCGRKRWWLFPPEQTPFLLRKGRKGVPYDVRDVSADAFPDLHKTSPIVVDQNEGETIFVPSGWYHQVYTLASDSAFIEVTSSLEVENLTSCVSINHNWCNSVNLPSLYHSMCEKVVEVEHALEDVQELLSAADPNGDTWKIEWMRIVQDVVKQDAGWNWLTFWHMILHALKDSGEPGTVGKSQSGSSDVDNTPNTFPLPPEWLRPSRSFIVQQVRDCYDDFRTRDKNETEGEVGEVVASIGLLLDEAGN</sequence>
<evidence type="ECO:0000313" key="4">
    <source>
        <dbReference type="Proteomes" id="UP001212997"/>
    </source>
</evidence>
<dbReference type="SUPFAM" id="SSF51197">
    <property type="entry name" value="Clavaminate synthase-like"/>
    <property type="match status" value="1"/>
</dbReference>
<proteinExistence type="predicted"/>
<dbReference type="Pfam" id="PF13621">
    <property type="entry name" value="Cupin_8"/>
    <property type="match status" value="1"/>
</dbReference>
<gene>
    <name evidence="3" type="ORF">NLI96_g9539</name>
</gene>
<dbReference type="PROSITE" id="PS51184">
    <property type="entry name" value="JMJC"/>
    <property type="match status" value="1"/>
</dbReference>
<comment type="caution">
    <text evidence="3">The sequence shown here is derived from an EMBL/GenBank/DDBJ whole genome shotgun (WGS) entry which is preliminary data.</text>
</comment>
<dbReference type="InterPro" id="IPR050910">
    <property type="entry name" value="JMJD6_ArgDemeth/LysHydrox"/>
</dbReference>
<accession>A0AAD5UV94</accession>
<feature type="compositionally biased region" description="Polar residues" evidence="1">
    <location>
        <begin position="367"/>
        <end position="382"/>
    </location>
</feature>
<dbReference type="Gene3D" id="2.60.120.650">
    <property type="entry name" value="Cupin"/>
    <property type="match status" value="1"/>
</dbReference>
<dbReference type="GO" id="GO:0005737">
    <property type="term" value="C:cytoplasm"/>
    <property type="evidence" value="ECO:0007669"/>
    <property type="project" value="TreeGrafter"/>
</dbReference>
<feature type="region of interest" description="Disordered" evidence="1">
    <location>
        <begin position="363"/>
        <end position="387"/>
    </location>
</feature>
<dbReference type="AlphaFoldDB" id="A0AAD5UV94"/>
<dbReference type="SMART" id="SM00558">
    <property type="entry name" value="JmjC"/>
    <property type="match status" value="1"/>
</dbReference>
<organism evidence="3 4">
    <name type="scientific">Meripilus lineatus</name>
    <dbReference type="NCBI Taxonomy" id="2056292"/>
    <lineage>
        <taxon>Eukaryota</taxon>
        <taxon>Fungi</taxon>
        <taxon>Dikarya</taxon>
        <taxon>Basidiomycota</taxon>
        <taxon>Agaricomycotina</taxon>
        <taxon>Agaricomycetes</taxon>
        <taxon>Polyporales</taxon>
        <taxon>Meripilaceae</taxon>
        <taxon>Meripilus</taxon>
    </lineage>
</organism>
<dbReference type="PANTHER" id="PTHR12480">
    <property type="entry name" value="ARGININE DEMETHYLASE AND LYSYL-HYDROXYLASE JMJD"/>
    <property type="match status" value="1"/>
</dbReference>
<keyword evidence="4" id="KW-1185">Reference proteome</keyword>
<dbReference type="PANTHER" id="PTHR12480:SF6">
    <property type="entry name" value="2-OXOGLUTARATE AND IRON-DEPENDENT OXYGENASE JMJD4"/>
    <property type="match status" value="1"/>
</dbReference>
<dbReference type="GO" id="GO:0043565">
    <property type="term" value="F:sequence-specific DNA binding"/>
    <property type="evidence" value="ECO:0007669"/>
    <property type="project" value="TreeGrafter"/>
</dbReference>
<dbReference type="InterPro" id="IPR041667">
    <property type="entry name" value="Cupin_8"/>
</dbReference>
<reference evidence="3" key="1">
    <citation type="submission" date="2022-07" db="EMBL/GenBank/DDBJ databases">
        <title>Genome Sequence of Physisporinus lineatus.</title>
        <authorList>
            <person name="Buettner E."/>
        </authorList>
    </citation>
    <scope>NUCLEOTIDE SEQUENCE</scope>
    <source>
        <strain evidence="3">VT162</strain>
    </source>
</reference>
<dbReference type="EMBL" id="JANAWD010000487">
    <property type="protein sequence ID" value="KAJ3478751.1"/>
    <property type="molecule type" value="Genomic_DNA"/>
</dbReference>
<dbReference type="Proteomes" id="UP001212997">
    <property type="component" value="Unassembled WGS sequence"/>
</dbReference>
<dbReference type="GO" id="GO:0016706">
    <property type="term" value="F:2-oxoglutarate-dependent dioxygenase activity"/>
    <property type="evidence" value="ECO:0007669"/>
    <property type="project" value="TreeGrafter"/>
</dbReference>
<dbReference type="GO" id="GO:0005634">
    <property type="term" value="C:nucleus"/>
    <property type="evidence" value="ECO:0007669"/>
    <property type="project" value="TreeGrafter"/>
</dbReference>
<dbReference type="GO" id="GO:0045905">
    <property type="term" value="P:positive regulation of translational termination"/>
    <property type="evidence" value="ECO:0007669"/>
    <property type="project" value="TreeGrafter"/>
</dbReference>
<evidence type="ECO:0000313" key="3">
    <source>
        <dbReference type="EMBL" id="KAJ3478751.1"/>
    </source>
</evidence>
<evidence type="ECO:0000256" key="1">
    <source>
        <dbReference type="SAM" id="MobiDB-lite"/>
    </source>
</evidence>
<protein>
    <recommendedName>
        <fullName evidence="2">JmjC domain-containing protein</fullName>
    </recommendedName>
</protein>